<dbReference type="AlphaFoldDB" id="A0A3S0V4Q9"/>
<reference evidence="2 3" key="1">
    <citation type="submission" date="2018-12" db="EMBL/GenBank/DDBJ databases">
        <authorList>
            <person name="Yang Y."/>
        </authorList>
    </citation>
    <scope>NUCLEOTIDE SEQUENCE [LARGE SCALE GENOMIC DNA]</scope>
    <source>
        <strain evidence="2 3">GSF71</strain>
    </source>
</reference>
<dbReference type="Proteomes" id="UP000280346">
    <property type="component" value="Unassembled WGS sequence"/>
</dbReference>
<protein>
    <submittedName>
        <fullName evidence="2">DUF3828 domain-containing protein</fullName>
    </submittedName>
</protein>
<sequence length="371" mass="40957">MEPELTAVPVQPSPPAEPVAKPDAASRGMLWLPSGADFEAMAADVGAADEENHGMEGPWALPGGVIAAYWGQCGGSGCVSKGWTFVQFQPDGQTKRSESVSAPDNQVPKAIGQAIHLNGANENGRSSVWMFQDGVLRKASEPIPMTKLSDETCRSYHGLIERECAPSKACADATGAMSNAGSRDLQWIQDTWPARGVIFEKMCESQCRRRPVTLAQFAKSFCQIPPDPAIEQLFRKIYATYVESSDKEPYPQFNRLSDMREVFSEDIVKALQWDAENNKGDVGTFDFNFFIAGQDWELRKIPTFSIEMLDSQRASVLAEGINDLIGPKSKIEFSMIQTALGWRINNIRWPKITSDLMTTIRTIRKPGKSTL</sequence>
<dbReference type="Gene3D" id="3.10.450.50">
    <property type="match status" value="1"/>
</dbReference>
<dbReference type="EMBL" id="RZIJ01000016">
    <property type="protein sequence ID" value="RUQ67766.1"/>
    <property type="molecule type" value="Genomic_DNA"/>
</dbReference>
<feature type="region of interest" description="Disordered" evidence="1">
    <location>
        <begin position="1"/>
        <end position="22"/>
    </location>
</feature>
<accession>A0A3S0V4Q9</accession>
<organism evidence="2 3">
    <name type="scientific">Azospirillum doebereinerae</name>
    <dbReference type="NCBI Taxonomy" id="92933"/>
    <lineage>
        <taxon>Bacteria</taxon>
        <taxon>Pseudomonadati</taxon>
        <taxon>Pseudomonadota</taxon>
        <taxon>Alphaproteobacteria</taxon>
        <taxon>Rhodospirillales</taxon>
        <taxon>Azospirillaceae</taxon>
        <taxon>Azospirillum</taxon>
    </lineage>
</organism>
<proteinExistence type="predicted"/>
<comment type="caution">
    <text evidence="2">The sequence shown here is derived from an EMBL/GenBank/DDBJ whole genome shotgun (WGS) entry which is preliminary data.</text>
</comment>
<name>A0A3S0V4Q9_9PROT</name>
<evidence type="ECO:0000313" key="2">
    <source>
        <dbReference type="EMBL" id="RUQ67766.1"/>
    </source>
</evidence>
<evidence type="ECO:0000256" key="1">
    <source>
        <dbReference type="SAM" id="MobiDB-lite"/>
    </source>
</evidence>
<gene>
    <name evidence="2" type="ORF">EJ913_19000</name>
</gene>
<evidence type="ECO:0000313" key="3">
    <source>
        <dbReference type="Proteomes" id="UP000280346"/>
    </source>
</evidence>
<keyword evidence="3" id="KW-1185">Reference proteome</keyword>
<dbReference type="OrthoDB" id="7174015at2"/>